<dbReference type="RefSeq" id="WP_053944301.1">
    <property type="nucleotide sequence ID" value="NZ_CP010401.1"/>
</dbReference>
<feature type="domain" description="NADH:quinone oxidoreductase/Mrp antiporter transmembrane" evidence="7">
    <location>
        <begin position="124"/>
        <end position="424"/>
    </location>
</feature>
<dbReference type="GO" id="GO:0048038">
    <property type="term" value="F:quinone binding"/>
    <property type="evidence" value="ECO:0007669"/>
    <property type="project" value="UniProtKB-KW"/>
</dbReference>
<protein>
    <recommendedName>
        <fullName evidence="5">NADH-quinone oxidoreductase subunit N</fullName>
        <ecNumber evidence="5">7.1.1.-</ecNumber>
    </recommendedName>
    <alternativeName>
        <fullName evidence="5">NADH dehydrogenase I subunit N</fullName>
    </alternativeName>
    <alternativeName>
        <fullName evidence="5">NDH-1 subunit N</fullName>
    </alternativeName>
</protein>
<evidence type="ECO:0000313" key="8">
    <source>
        <dbReference type="EMBL" id="ALE03808.1"/>
    </source>
</evidence>
<feature type="transmembrane region" description="Helical" evidence="5">
    <location>
        <begin position="399"/>
        <end position="432"/>
    </location>
</feature>
<dbReference type="Pfam" id="PF00361">
    <property type="entry name" value="Proton_antipo_M"/>
    <property type="match status" value="1"/>
</dbReference>
<dbReference type="STRING" id="1318743.PU02_0994"/>
<proteinExistence type="inferred from homology"/>
<evidence type="ECO:0000256" key="3">
    <source>
        <dbReference type="ARBA" id="ARBA00022989"/>
    </source>
</evidence>
<dbReference type="GO" id="GO:0012505">
    <property type="term" value="C:endomembrane system"/>
    <property type="evidence" value="ECO:0007669"/>
    <property type="project" value="UniProtKB-SubCell"/>
</dbReference>
<feature type="transmembrane region" description="Helical" evidence="5">
    <location>
        <begin position="105"/>
        <end position="122"/>
    </location>
</feature>
<dbReference type="OrthoDB" id="9811718at2"/>
<keyword evidence="2 5" id="KW-0812">Transmembrane</keyword>
<gene>
    <name evidence="5" type="primary">nuoN</name>
    <name evidence="8" type="ORF">PU02_0994</name>
</gene>
<evidence type="ECO:0000256" key="6">
    <source>
        <dbReference type="RuleBase" id="RU000320"/>
    </source>
</evidence>
<keyword evidence="3 5" id="KW-1133">Transmembrane helix</keyword>
<comment type="subcellular location">
    <subcellularLocation>
        <location evidence="5">Cell membrane</location>
        <topology evidence="5">Multi-pass membrane protein</topology>
    </subcellularLocation>
    <subcellularLocation>
        <location evidence="1">Endomembrane system</location>
        <topology evidence="1">Multi-pass membrane protein</topology>
    </subcellularLocation>
    <subcellularLocation>
        <location evidence="6">Membrane</location>
        <topology evidence="6">Multi-pass membrane protein</topology>
    </subcellularLocation>
</comment>
<feature type="transmembrane region" description="Helical" evidence="5">
    <location>
        <begin position="304"/>
        <end position="325"/>
    </location>
</feature>
<keyword evidence="5" id="KW-1003">Cell membrane</keyword>
<dbReference type="PANTHER" id="PTHR22773">
    <property type="entry name" value="NADH DEHYDROGENASE"/>
    <property type="match status" value="1"/>
</dbReference>
<feature type="transmembrane region" description="Helical" evidence="5">
    <location>
        <begin position="37"/>
        <end position="57"/>
    </location>
</feature>
<keyword evidence="5 8" id="KW-0830">Ubiquinone</keyword>
<keyword evidence="5" id="KW-1278">Translocase</keyword>
<sequence>MQTEIMAQLILILPEIIIALGVMVLLLIGAYSGARSYLTIVCLAIFLLAVTICSIVFFRQDGFFYTNALIIDPFSRYMKILTLTGALFSLVMSVNFTCSQKLNKFEFPILVLLATLGMMFMISSGNMLSLYMGLELQSLALYVLAAINRDNVKSSEAGVKYFVLGALSSGLLLYGISLIYGFTGQIGFREISAVLSDQASHLGILLGIVFIFAGLAFKISAVPFHMWTPDVYEGAPTPITAFFAGASKIAAMALIIRIIAFTFIPLGKADAFMPAWQQILIFMAIASMGLGAFAAIGQNNIKRLMAYSSISHMGYVLVGLSSGNILGIKGVILYMTIYLVMTLGSFSFILGMRLNDRYVEDIHDLSGLAKTDLFMATIMTIQLFSLAGMPPMAGFFGKWYAFSAAVYAGLIPLAVIGVVFSVIGAFYYLRIIKIMWFDDAKVDFAILPRELKICLWGSGIFVLCYVFLGSLLAEFAEKAAISLFLT</sequence>
<keyword evidence="5" id="KW-0520">NAD</keyword>
<keyword evidence="5" id="KW-0874">Quinone</keyword>
<keyword evidence="9" id="KW-1185">Reference proteome</keyword>
<dbReference type="PATRIC" id="fig|1318743.3.peg.1008"/>
<accession>A0A0M4L7C9</accession>
<feature type="transmembrane region" description="Helical" evidence="5">
    <location>
        <begin position="6"/>
        <end position="30"/>
    </location>
</feature>
<dbReference type="GO" id="GO:0008137">
    <property type="term" value="F:NADH dehydrogenase (ubiquinone) activity"/>
    <property type="evidence" value="ECO:0007669"/>
    <property type="project" value="InterPro"/>
</dbReference>
<dbReference type="GO" id="GO:0005886">
    <property type="term" value="C:plasma membrane"/>
    <property type="evidence" value="ECO:0007669"/>
    <property type="project" value="UniProtKB-SubCell"/>
</dbReference>
<comment type="similarity">
    <text evidence="5">Belongs to the complex I subunit 2 family.</text>
</comment>
<feature type="transmembrane region" description="Helical" evidence="5">
    <location>
        <begin position="276"/>
        <end position="297"/>
    </location>
</feature>
<evidence type="ECO:0000259" key="7">
    <source>
        <dbReference type="Pfam" id="PF00361"/>
    </source>
</evidence>
<comment type="function">
    <text evidence="5">NDH-1 shuttles electrons from NADH, via FMN and iron-sulfur (Fe-S) centers, to quinones in the respiratory chain. The immediate electron acceptor for the enzyme in this species is believed to be ubiquinone. Couples the redox reaction to proton translocation (for every two electrons transferred, four hydrogen ions are translocated across the cytoplasmic membrane), and thus conserves the redox energy in a proton gradient.</text>
</comment>
<feature type="transmembrane region" description="Helical" evidence="5">
    <location>
        <begin position="159"/>
        <end position="182"/>
    </location>
</feature>
<feature type="transmembrane region" description="Helical" evidence="5">
    <location>
        <begin position="202"/>
        <end position="227"/>
    </location>
</feature>
<keyword evidence="8" id="KW-0560">Oxidoreductase</keyword>
<feature type="transmembrane region" description="Helical" evidence="5">
    <location>
        <begin position="331"/>
        <end position="352"/>
    </location>
</feature>
<dbReference type="GO" id="GO:0050136">
    <property type="term" value="F:NADH dehydrogenase (quinone) (non-electrogenic) activity"/>
    <property type="evidence" value="ECO:0007669"/>
    <property type="project" value="UniProtKB-UniRule"/>
</dbReference>
<dbReference type="EMBL" id="CP010401">
    <property type="protein sequence ID" value="ALE03808.1"/>
    <property type="molecule type" value="Genomic_DNA"/>
</dbReference>
<dbReference type="NCBIfam" id="NF004440">
    <property type="entry name" value="PRK05777.1-3"/>
    <property type="match status" value="1"/>
</dbReference>
<dbReference type="HAMAP" id="MF_00445">
    <property type="entry name" value="NDH1_NuoN_1"/>
    <property type="match status" value="1"/>
</dbReference>
<feature type="transmembrane region" description="Helical" evidence="5">
    <location>
        <begin position="239"/>
        <end position="264"/>
    </location>
</feature>
<feature type="transmembrane region" description="Helical" evidence="5">
    <location>
        <begin position="373"/>
        <end position="393"/>
    </location>
</feature>
<dbReference type="EC" id="7.1.1.-" evidence="5"/>
<evidence type="ECO:0000256" key="1">
    <source>
        <dbReference type="ARBA" id="ARBA00004127"/>
    </source>
</evidence>
<keyword evidence="5" id="KW-0813">Transport</keyword>
<dbReference type="InterPro" id="IPR010096">
    <property type="entry name" value="NADH-Q_OxRdtase_suN/2"/>
</dbReference>
<reference evidence="8 9" key="1">
    <citation type="journal article" date="2015" name="Genome Announc.">
        <title>Complete Genome Sequence of Bartonella ancashensis Strain 20.00, Isolated from the Blood of a Patient with Verruga Peruana.</title>
        <authorList>
            <person name="Hang J."/>
            <person name="Mullins K.E."/>
            <person name="Clifford R.J."/>
            <person name="Onmus-Leone F."/>
            <person name="Yang Y."/>
            <person name="Jiang J."/>
            <person name="Leguia M."/>
            <person name="Kasper M.R."/>
            <person name="Maguina C."/>
            <person name="Lesho E.P."/>
            <person name="Jarman R.G."/>
            <person name="Richards A.L."/>
            <person name="Blazes D."/>
        </authorList>
    </citation>
    <scope>NUCLEOTIDE SEQUENCE [LARGE SCALE GENOMIC DNA]</scope>
    <source>
        <strain evidence="8 9">20.00</strain>
    </source>
</reference>
<dbReference type="Proteomes" id="UP000057213">
    <property type="component" value="Chromosome"/>
</dbReference>
<dbReference type="InterPro" id="IPR001750">
    <property type="entry name" value="ND/Mrp_TM"/>
</dbReference>
<evidence type="ECO:0000256" key="5">
    <source>
        <dbReference type="HAMAP-Rule" id="MF_00445"/>
    </source>
</evidence>
<comment type="subunit">
    <text evidence="5">NDH-1 is composed of 14 different subunits. Subunits NuoA, H, J, K, L, M, N constitute the membrane sector of the complex.</text>
</comment>
<dbReference type="GO" id="GO:0042773">
    <property type="term" value="P:ATP synthesis coupled electron transport"/>
    <property type="evidence" value="ECO:0007669"/>
    <property type="project" value="InterPro"/>
</dbReference>
<organism evidence="8 9">
    <name type="scientific">Bartonella ancashensis</name>
    <dbReference type="NCBI Taxonomy" id="1318743"/>
    <lineage>
        <taxon>Bacteria</taxon>
        <taxon>Pseudomonadati</taxon>
        <taxon>Pseudomonadota</taxon>
        <taxon>Alphaproteobacteria</taxon>
        <taxon>Hyphomicrobiales</taxon>
        <taxon>Bartonellaceae</taxon>
        <taxon>Bartonella</taxon>
    </lineage>
</organism>
<keyword evidence="4 5" id="KW-0472">Membrane</keyword>
<comment type="catalytic activity">
    <reaction evidence="5">
        <text>a quinone + NADH + 5 H(+)(in) = a quinol + NAD(+) + 4 H(+)(out)</text>
        <dbReference type="Rhea" id="RHEA:57888"/>
        <dbReference type="ChEBI" id="CHEBI:15378"/>
        <dbReference type="ChEBI" id="CHEBI:24646"/>
        <dbReference type="ChEBI" id="CHEBI:57540"/>
        <dbReference type="ChEBI" id="CHEBI:57945"/>
        <dbReference type="ChEBI" id="CHEBI:132124"/>
    </reaction>
</comment>
<name>A0A0M4L7C9_9HYPH</name>
<feature type="transmembrane region" description="Helical" evidence="5">
    <location>
        <begin position="77"/>
        <end position="98"/>
    </location>
</feature>
<evidence type="ECO:0000256" key="2">
    <source>
        <dbReference type="ARBA" id="ARBA00022692"/>
    </source>
</evidence>
<feature type="transmembrane region" description="Helical" evidence="5">
    <location>
        <begin position="453"/>
        <end position="473"/>
    </location>
</feature>
<evidence type="ECO:0000313" key="9">
    <source>
        <dbReference type="Proteomes" id="UP000057213"/>
    </source>
</evidence>
<evidence type="ECO:0000256" key="4">
    <source>
        <dbReference type="ARBA" id="ARBA00023136"/>
    </source>
</evidence>
<dbReference type="KEGG" id="banc:PU02_0994"/>
<dbReference type="AlphaFoldDB" id="A0A0M4L7C9"/>
<dbReference type="NCBIfam" id="TIGR01770">
    <property type="entry name" value="NDH_I_N"/>
    <property type="match status" value="1"/>
</dbReference>